<evidence type="ECO:0000313" key="2">
    <source>
        <dbReference type="Proteomes" id="UP000242450"/>
    </source>
</evidence>
<dbReference type="Proteomes" id="UP000242450">
    <property type="component" value="Chromosome 11"/>
</dbReference>
<name>A0A212CW58_CEREH</name>
<dbReference type="EMBL" id="MKHE01000011">
    <property type="protein sequence ID" value="OWK10202.1"/>
    <property type="molecule type" value="Genomic_DNA"/>
</dbReference>
<dbReference type="AlphaFoldDB" id="A0A212CW58"/>
<organism evidence="1 2">
    <name type="scientific">Cervus elaphus hippelaphus</name>
    <name type="common">European red deer</name>
    <dbReference type="NCBI Taxonomy" id="46360"/>
    <lineage>
        <taxon>Eukaryota</taxon>
        <taxon>Metazoa</taxon>
        <taxon>Chordata</taxon>
        <taxon>Craniata</taxon>
        <taxon>Vertebrata</taxon>
        <taxon>Euteleostomi</taxon>
        <taxon>Mammalia</taxon>
        <taxon>Eutheria</taxon>
        <taxon>Laurasiatheria</taxon>
        <taxon>Artiodactyla</taxon>
        <taxon>Ruminantia</taxon>
        <taxon>Pecora</taxon>
        <taxon>Cervidae</taxon>
        <taxon>Cervinae</taxon>
        <taxon>Cervus</taxon>
    </lineage>
</organism>
<protein>
    <submittedName>
        <fullName evidence="1">Uncharacterized protein</fullName>
    </submittedName>
</protein>
<comment type="caution">
    <text evidence="1">The sequence shown here is derived from an EMBL/GenBank/DDBJ whole genome shotgun (WGS) entry which is preliminary data.</text>
</comment>
<accession>A0A212CW58</accession>
<keyword evidence="2" id="KW-1185">Reference proteome</keyword>
<reference evidence="1 2" key="1">
    <citation type="journal article" date="2018" name="Mol. Genet. Genomics">
        <title>The red deer Cervus elaphus genome CerEla1.0: sequencing, annotating, genes, and chromosomes.</title>
        <authorList>
            <person name="Bana N.A."/>
            <person name="Nyiri A."/>
            <person name="Nagy J."/>
            <person name="Frank K."/>
            <person name="Nagy T."/>
            <person name="Steger V."/>
            <person name="Schiller M."/>
            <person name="Lakatos P."/>
            <person name="Sugar L."/>
            <person name="Horn P."/>
            <person name="Barta E."/>
            <person name="Orosz L."/>
        </authorList>
    </citation>
    <scope>NUCLEOTIDE SEQUENCE [LARGE SCALE GENOMIC DNA]</scope>
    <source>
        <strain evidence="1">Hungarian</strain>
    </source>
</reference>
<proteinExistence type="predicted"/>
<sequence>MFLFLLHPGIFLEGTLVLSLWPYCFKTRLLVLKDVLGRISRQPSALESHADRLYDTILASLDTLAGCTLTPNSTPAAHRSASVKGISLASSLEEM</sequence>
<evidence type="ECO:0000313" key="1">
    <source>
        <dbReference type="EMBL" id="OWK10202.1"/>
    </source>
</evidence>
<gene>
    <name evidence="1" type="ORF">Celaphus_00005467</name>
</gene>